<dbReference type="PANTHER" id="PTHR11255">
    <property type="entry name" value="DIACYLGLYCEROL KINASE"/>
    <property type="match status" value="1"/>
</dbReference>
<evidence type="ECO:0000256" key="1">
    <source>
        <dbReference type="ARBA" id="ARBA00022679"/>
    </source>
</evidence>
<evidence type="ECO:0000313" key="6">
    <source>
        <dbReference type="EMBL" id="PWA42805.1"/>
    </source>
</evidence>
<keyword evidence="3 6" id="KW-0418">Kinase</keyword>
<dbReference type="InterPro" id="IPR016064">
    <property type="entry name" value="NAD/diacylglycerol_kinase_sf"/>
</dbReference>
<keyword evidence="7" id="KW-1185">Reference proteome</keyword>
<dbReference type="OrthoDB" id="1611471at2759"/>
<gene>
    <name evidence="6" type="ORF">CTI12_AA539540</name>
</gene>
<protein>
    <submittedName>
        <fullName evidence="6">Diacylglycerol kinase 1</fullName>
    </submittedName>
</protein>
<dbReference type="SMART" id="SM00045">
    <property type="entry name" value="DAGKa"/>
    <property type="match status" value="1"/>
</dbReference>
<evidence type="ECO:0000259" key="5">
    <source>
        <dbReference type="SMART" id="SM00045"/>
    </source>
</evidence>
<dbReference type="GO" id="GO:0005524">
    <property type="term" value="F:ATP binding"/>
    <property type="evidence" value="ECO:0007669"/>
    <property type="project" value="UniProtKB-KW"/>
</dbReference>
<dbReference type="AlphaFoldDB" id="A0A2U1L1F0"/>
<keyword evidence="2" id="KW-0547">Nucleotide-binding</keyword>
<accession>A0A2U1L1F0</accession>
<sequence length="217" mass="25566">MWELEGVGRDAKVALDIHNLREENREKFYNQFMNKMLYAREGARSMMDRTLADYPWQDAEGVLVANIGSYMGGVYLWQNENQNNDNFDPQSMHDKRLEVVSISVTWHLRKLQLTDSRRSAIDVLDFFFLRTDVRKCEQLTGSRRTLHIIRCLSWGFFTKIEIAKEQQAVYREDMLKKDIDDAGERKYEELVIQVPESIRPVLRRIEAMQASIQCPLL</sequence>
<evidence type="ECO:0000313" key="7">
    <source>
        <dbReference type="Proteomes" id="UP000245207"/>
    </source>
</evidence>
<evidence type="ECO:0000256" key="2">
    <source>
        <dbReference type="ARBA" id="ARBA00022741"/>
    </source>
</evidence>
<dbReference type="InterPro" id="IPR037607">
    <property type="entry name" value="DGK"/>
</dbReference>
<dbReference type="Proteomes" id="UP000245207">
    <property type="component" value="Unassembled WGS sequence"/>
</dbReference>
<dbReference type="GO" id="GO:0004143">
    <property type="term" value="F:ATP-dependent diacylglycerol kinase activity"/>
    <property type="evidence" value="ECO:0007669"/>
    <property type="project" value="InterPro"/>
</dbReference>
<dbReference type="STRING" id="35608.A0A2U1L1F0"/>
<dbReference type="Pfam" id="PF00609">
    <property type="entry name" value="DAGK_acc"/>
    <property type="match status" value="1"/>
</dbReference>
<comment type="caution">
    <text evidence="6">The sequence shown here is derived from an EMBL/GenBank/DDBJ whole genome shotgun (WGS) entry which is preliminary data.</text>
</comment>
<proteinExistence type="predicted"/>
<evidence type="ECO:0000256" key="4">
    <source>
        <dbReference type="ARBA" id="ARBA00022840"/>
    </source>
</evidence>
<organism evidence="6 7">
    <name type="scientific">Artemisia annua</name>
    <name type="common">Sweet wormwood</name>
    <dbReference type="NCBI Taxonomy" id="35608"/>
    <lineage>
        <taxon>Eukaryota</taxon>
        <taxon>Viridiplantae</taxon>
        <taxon>Streptophyta</taxon>
        <taxon>Embryophyta</taxon>
        <taxon>Tracheophyta</taxon>
        <taxon>Spermatophyta</taxon>
        <taxon>Magnoliopsida</taxon>
        <taxon>eudicotyledons</taxon>
        <taxon>Gunneridae</taxon>
        <taxon>Pentapetalae</taxon>
        <taxon>asterids</taxon>
        <taxon>campanulids</taxon>
        <taxon>Asterales</taxon>
        <taxon>Asteraceae</taxon>
        <taxon>Asteroideae</taxon>
        <taxon>Anthemideae</taxon>
        <taxon>Artemisiinae</taxon>
        <taxon>Artemisia</taxon>
    </lineage>
</organism>
<name>A0A2U1L1F0_ARTAN</name>
<reference evidence="6 7" key="1">
    <citation type="journal article" date="2018" name="Mol. Plant">
        <title>The genome of Artemisia annua provides insight into the evolution of Asteraceae family and artemisinin biosynthesis.</title>
        <authorList>
            <person name="Shen Q."/>
            <person name="Zhang L."/>
            <person name="Liao Z."/>
            <person name="Wang S."/>
            <person name="Yan T."/>
            <person name="Shi P."/>
            <person name="Liu M."/>
            <person name="Fu X."/>
            <person name="Pan Q."/>
            <person name="Wang Y."/>
            <person name="Lv Z."/>
            <person name="Lu X."/>
            <person name="Zhang F."/>
            <person name="Jiang W."/>
            <person name="Ma Y."/>
            <person name="Chen M."/>
            <person name="Hao X."/>
            <person name="Li L."/>
            <person name="Tang Y."/>
            <person name="Lv G."/>
            <person name="Zhou Y."/>
            <person name="Sun X."/>
            <person name="Brodelius P.E."/>
            <person name="Rose J.K.C."/>
            <person name="Tang K."/>
        </authorList>
    </citation>
    <scope>NUCLEOTIDE SEQUENCE [LARGE SCALE GENOMIC DNA]</scope>
    <source>
        <strain evidence="7">cv. Huhao1</strain>
        <tissue evidence="6">Leaf</tissue>
    </source>
</reference>
<dbReference type="GO" id="GO:0007200">
    <property type="term" value="P:phospholipase C-activating G protein-coupled receptor signaling pathway"/>
    <property type="evidence" value="ECO:0007669"/>
    <property type="project" value="InterPro"/>
</dbReference>
<dbReference type="SUPFAM" id="SSF111331">
    <property type="entry name" value="NAD kinase/diacylglycerol kinase-like"/>
    <property type="match status" value="1"/>
</dbReference>
<evidence type="ECO:0000256" key="3">
    <source>
        <dbReference type="ARBA" id="ARBA00022777"/>
    </source>
</evidence>
<dbReference type="PANTHER" id="PTHR11255:SF103">
    <property type="entry name" value="DIACYLGLYCEROL KINASE"/>
    <property type="match status" value="1"/>
</dbReference>
<feature type="domain" description="Diacylglycerol kinase accessory" evidence="5">
    <location>
        <begin position="6"/>
        <end position="143"/>
    </location>
</feature>
<dbReference type="InterPro" id="IPR000756">
    <property type="entry name" value="Diacylglycerol_kin_accessory"/>
</dbReference>
<keyword evidence="1" id="KW-0808">Transferase</keyword>
<dbReference type="EMBL" id="PKPP01012184">
    <property type="protein sequence ID" value="PWA42805.1"/>
    <property type="molecule type" value="Genomic_DNA"/>
</dbReference>
<dbReference type="GO" id="GO:0016020">
    <property type="term" value="C:membrane"/>
    <property type="evidence" value="ECO:0007669"/>
    <property type="project" value="TreeGrafter"/>
</dbReference>
<keyword evidence="4" id="KW-0067">ATP-binding</keyword>